<name>A0A2P2PGA9_RHIMU</name>
<evidence type="ECO:0000256" key="1">
    <source>
        <dbReference type="SAM" id="Phobius"/>
    </source>
</evidence>
<protein>
    <submittedName>
        <fullName evidence="2">Uncharacterized protein</fullName>
    </submittedName>
</protein>
<proteinExistence type="predicted"/>
<dbReference type="AlphaFoldDB" id="A0A2P2PGA9"/>
<organism evidence="2">
    <name type="scientific">Rhizophora mucronata</name>
    <name type="common">Asiatic mangrove</name>
    <dbReference type="NCBI Taxonomy" id="61149"/>
    <lineage>
        <taxon>Eukaryota</taxon>
        <taxon>Viridiplantae</taxon>
        <taxon>Streptophyta</taxon>
        <taxon>Embryophyta</taxon>
        <taxon>Tracheophyta</taxon>
        <taxon>Spermatophyta</taxon>
        <taxon>Magnoliopsida</taxon>
        <taxon>eudicotyledons</taxon>
        <taxon>Gunneridae</taxon>
        <taxon>Pentapetalae</taxon>
        <taxon>rosids</taxon>
        <taxon>fabids</taxon>
        <taxon>Malpighiales</taxon>
        <taxon>Rhizophoraceae</taxon>
        <taxon>Rhizophora</taxon>
    </lineage>
</organism>
<dbReference type="EMBL" id="GGEC01073261">
    <property type="protein sequence ID" value="MBX53745.1"/>
    <property type="molecule type" value="Transcribed_RNA"/>
</dbReference>
<evidence type="ECO:0000313" key="2">
    <source>
        <dbReference type="EMBL" id="MBX53745.1"/>
    </source>
</evidence>
<keyword evidence="1" id="KW-1133">Transmembrane helix</keyword>
<keyword evidence="1" id="KW-0812">Transmembrane</keyword>
<feature type="transmembrane region" description="Helical" evidence="1">
    <location>
        <begin position="6"/>
        <end position="26"/>
    </location>
</feature>
<accession>A0A2P2PGA9</accession>
<sequence>MTSCPFFPAVAFLIILFSFKQIRYWFGDLLLCCVFNYESTFTT</sequence>
<reference evidence="2" key="1">
    <citation type="submission" date="2018-02" db="EMBL/GenBank/DDBJ databases">
        <title>Rhizophora mucronata_Transcriptome.</title>
        <authorList>
            <person name="Meera S.P."/>
            <person name="Sreeshan A."/>
            <person name="Augustine A."/>
        </authorList>
    </citation>
    <scope>NUCLEOTIDE SEQUENCE</scope>
    <source>
        <tissue evidence="2">Leaf</tissue>
    </source>
</reference>
<keyword evidence="1" id="KW-0472">Membrane</keyword>